<dbReference type="InterPro" id="IPR025441">
    <property type="entry name" value="DUF4181"/>
</dbReference>
<reference evidence="2 3" key="1">
    <citation type="submission" date="2021-02" db="EMBL/GenBank/DDBJ databases">
        <title>Bacillus sp. RD4P76, an endophyte from a halophyte.</title>
        <authorList>
            <person name="Sun J.-Q."/>
        </authorList>
    </citation>
    <scope>NUCLEOTIDE SEQUENCE [LARGE SCALE GENOMIC DNA]</scope>
    <source>
        <strain evidence="2 3">RD4P76</strain>
    </source>
</reference>
<dbReference type="Pfam" id="PF13789">
    <property type="entry name" value="DUF4181"/>
    <property type="match status" value="1"/>
</dbReference>
<organism evidence="2 3">
    <name type="scientific">Bacillus suaedaesalsae</name>
    <dbReference type="NCBI Taxonomy" id="2810349"/>
    <lineage>
        <taxon>Bacteria</taxon>
        <taxon>Bacillati</taxon>
        <taxon>Bacillota</taxon>
        <taxon>Bacilli</taxon>
        <taxon>Bacillales</taxon>
        <taxon>Bacillaceae</taxon>
        <taxon>Bacillus</taxon>
    </lineage>
</organism>
<feature type="transmembrane region" description="Helical" evidence="1">
    <location>
        <begin position="45"/>
        <end position="74"/>
    </location>
</feature>
<dbReference type="EMBL" id="JAFELM010000017">
    <property type="protein sequence ID" value="MBM6616947.1"/>
    <property type="molecule type" value="Genomic_DNA"/>
</dbReference>
<dbReference type="RefSeq" id="WP_204202337.1">
    <property type="nucleotide sequence ID" value="NZ_JAFELM010000017.1"/>
</dbReference>
<evidence type="ECO:0000313" key="2">
    <source>
        <dbReference type="EMBL" id="MBM6616947.1"/>
    </source>
</evidence>
<feature type="transmembrane region" description="Helical" evidence="1">
    <location>
        <begin position="94"/>
        <end position="116"/>
    </location>
</feature>
<sequence length="117" mass="13936">MKLLIIILVYLLLDSILCKLLKVKRKSIFGRYEHLDVKYASTEKYLFYACLGFMVINLFFDIVNSPFTIMWLFFSILWLYRGYQEWKFNKENKVYVLSWFSSIVFGAIAFLTLVGIT</sequence>
<protein>
    <submittedName>
        <fullName evidence="2">DUF4181 domain-containing protein</fullName>
    </submittedName>
</protein>
<keyword evidence="3" id="KW-1185">Reference proteome</keyword>
<dbReference type="Proteomes" id="UP001518925">
    <property type="component" value="Unassembled WGS sequence"/>
</dbReference>
<evidence type="ECO:0000256" key="1">
    <source>
        <dbReference type="SAM" id="Phobius"/>
    </source>
</evidence>
<evidence type="ECO:0000313" key="3">
    <source>
        <dbReference type="Proteomes" id="UP001518925"/>
    </source>
</evidence>
<gene>
    <name evidence="2" type="ORF">JR050_04540</name>
</gene>
<name>A0ABS2DER6_9BACI</name>
<keyword evidence="1" id="KW-0472">Membrane</keyword>
<accession>A0ABS2DER6</accession>
<keyword evidence="1" id="KW-1133">Transmembrane helix</keyword>
<keyword evidence="1" id="KW-0812">Transmembrane</keyword>
<comment type="caution">
    <text evidence="2">The sequence shown here is derived from an EMBL/GenBank/DDBJ whole genome shotgun (WGS) entry which is preliminary data.</text>
</comment>
<proteinExistence type="predicted"/>